<evidence type="ECO:0000259" key="14">
    <source>
        <dbReference type="PROSITE" id="PS50929"/>
    </source>
</evidence>
<dbReference type="PROSITE" id="PS00211">
    <property type="entry name" value="ABC_TRANSPORTER_1"/>
    <property type="match status" value="1"/>
</dbReference>
<dbReference type="PROSITE" id="PS50893">
    <property type="entry name" value="ABC_TRANSPORTER_2"/>
    <property type="match status" value="1"/>
</dbReference>
<feature type="transmembrane region" description="Helical" evidence="12">
    <location>
        <begin position="71"/>
        <end position="93"/>
    </location>
</feature>
<evidence type="ECO:0000256" key="3">
    <source>
        <dbReference type="ARBA" id="ARBA00022475"/>
    </source>
</evidence>
<comment type="similarity">
    <text evidence="11">Belongs to the ABC transporter superfamily. Siderophore-Fe(3+) uptake transporter (SIUT) (TC 3.A.1.21) family.</text>
</comment>
<accession>A0A931N5L5</accession>
<feature type="transmembrane region" description="Helical" evidence="12">
    <location>
        <begin position="163"/>
        <end position="189"/>
    </location>
</feature>
<dbReference type="GO" id="GO:0016887">
    <property type="term" value="F:ATP hydrolysis activity"/>
    <property type="evidence" value="ECO:0007669"/>
    <property type="project" value="InterPro"/>
</dbReference>
<sequence>MSAKDSRRVYGTAALLRRVRRDTTLSRRTLVVILVLATVAASGRIAIPVTIQYALDHALLAEVDAQARSRVVTVAVLAGVAAVLVAMVSSAVMNHRLIRTVEHALYELRVLAFARILRLSPADPRADSAGSLVARVTNDVDVVTLYAQSGGITLVQNVTQMTLALAVMLAYSWPPALLVLLIGIGVPIAGHSLQQWVGRRFDAVRVGIGELYAGLLEMLVGIDTIRAYGIEDRMRERAEARVDAVRDAQCRTLWPMGFNVSIGEVASGLITTAVLLVGTAAGVGATGFSLDLSAGDVVAFLFLVTFFVRPMQFAVSSLADARNAEAGLRRVVEILDLDEGVGAGARTALPAGPAAVELRGVGYRYTPDRPALHEVDVRIAAGEHVAIVGETGSGKSTFAKLVTRQLLPRSGTVLLWGIDIAEIADSALTRRVAIVPQDAFLFDRTVGENIALGREGAGPDDVSAVLAELGLTDWVRGLPDGLDTGVGQRGESLSAGERQLVALARTAMVDPDLLVLDEATSGVDAGTDVRVQRALARLTRGRTTIVIAHRMHTAESADRVLLFHEGGVVEDGSHAELLALGGRYARLHAVWRRDSVTAAPVPTEVIRAGVFPAGFAG</sequence>
<evidence type="ECO:0000256" key="6">
    <source>
        <dbReference type="ARBA" id="ARBA00022741"/>
    </source>
</evidence>
<dbReference type="SUPFAM" id="SSF52540">
    <property type="entry name" value="P-loop containing nucleoside triphosphate hydrolases"/>
    <property type="match status" value="1"/>
</dbReference>
<organism evidence="15 16">
    <name type="scientific">Nocardia bovistercoris</name>
    <dbReference type="NCBI Taxonomy" id="2785916"/>
    <lineage>
        <taxon>Bacteria</taxon>
        <taxon>Bacillati</taxon>
        <taxon>Actinomycetota</taxon>
        <taxon>Actinomycetes</taxon>
        <taxon>Mycobacteriales</taxon>
        <taxon>Nocardiaceae</taxon>
        <taxon>Nocardia</taxon>
    </lineage>
</organism>
<keyword evidence="9 12" id="KW-1133">Transmembrane helix</keyword>
<evidence type="ECO:0000256" key="12">
    <source>
        <dbReference type="SAM" id="Phobius"/>
    </source>
</evidence>
<evidence type="ECO:0000256" key="9">
    <source>
        <dbReference type="ARBA" id="ARBA00022989"/>
    </source>
</evidence>
<reference evidence="15" key="1">
    <citation type="submission" date="2020-11" db="EMBL/GenBank/DDBJ databases">
        <title>Nocardia NEAU-351.nov., a novel actinomycete isolated from the cow dung.</title>
        <authorList>
            <person name="Zhang X."/>
        </authorList>
    </citation>
    <scope>NUCLEOTIDE SEQUENCE</scope>
    <source>
        <strain evidence="15">NEAU-351</strain>
    </source>
</reference>
<keyword evidence="8" id="KW-1278">Translocase</keyword>
<name>A0A931N5L5_9NOCA</name>
<keyword evidence="16" id="KW-1185">Reference proteome</keyword>
<dbReference type="InterPro" id="IPR017871">
    <property type="entry name" value="ABC_transporter-like_CS"/>
</dbReference>
<dbReference type="CDD" id="cd07346">
    <property type="entry name" value="ABC_6TM_exporters"/>
    <property type="match status" value="1"/>
</dbReference>
<evidence type="ECO:0000313" key="15">
    <source>
        <dbReference type="EMBL" id="MBH0779541.1"/>
    </source>
</evidence>
<protein>
    <submittedName>
        <fullName evidence="15">ABC transporter ATP-binding protein</fullName>
    </submittedName>
</protein>
<keyword evidence="4" id="KW-0997">Cell inner membrane</keyword>
<comment type="subcellular location">
    <subcellularLocation>
        <location evidence="1">Cell inner membrane</location>
        <topology evidence="1">Multi-pass membrane protein</topology>
    </subcellularLocation>
</comment>
<dbReference type="Pfam" id="PF00664">
    <property type="entry name" value="ABC_membrane"/>
    <property type="match status" value="1"/>
</dbReference>
<dbReference type="GO" id="GO:0005886">
    <property type="term" value="C:plasma membrane"/>
    <property type="evidence" value="ECO:0007669"/>
    <property type="project" value="UniProtKB-SubCell"/>
</dbReference>
<evidence type="ECO:0000256" key="10">
    <source>
        <dbReference type="ARBA" id="ARBA00023136"/>
    </source>
</evidence>
<dbReference type="InterPro" id="IPR003439">
    <property type="entry name" value="ABC_transporter-like_ATP-bd"/>
</dbReference>
<feature type="transmembrane region" description="Helical" evidence="12">
    <location>
        <begin position="265"/>
        <end position="285"/>
    </location>
</feature>
<dbReference type="GO" id="GO:0005524">
    <property type="term" value="F:ATP binding"/>
    <property type="evidence" value="ECO:0007669"/>
    <property type="project" value="UniProtKB-KW"/>
</dbReference>
<dbReference type="PANTHER" id="PTHR24221">
    <property type="entry name" value="ATP-BINDING CASSETTE SUB-FAMILY B"/>
    <property type="match status" value="1"/>
</dbReference>
<evidence type="ECO:0000256" key="2">
    <source>
        <dbReference type="ARBA" id="ARBA00022448"/>
    </source>
</evidence>
<dbReference type="EMBL" id="JADMLG010000011">
    <property type="protein sequence ID" value="MBH0779541.1"/>
    <property type="molecule type" value="Genomic_DNA"/>
</dbReference>
<keyword evidence="10 12" id="KW-0472">Membrane</keyword>
<dbReference type="GO" id="GO:0140359">
    <property type="term" value="F:ABC-type transporter activity"/>
    <property type="evidence" value="ECO:0007669"/>
    <property type="project" value="InterPro"/>
</dbReference>
<keyword evidence="5 12" id="KW-0812">Transmembrane</keyword>
<evidence type="ECO:0000259" key="13">
    <source>
        <dbReference type="PROSITE" id="PS50893"/>
    </source>
</evidence>
<feature type="transmembrane region" description="Helical" evidence="12">
    <location>
        <begin position="30"/>
        <end position="51"/>
    </location>
</feature>
<feature type="domain" description="ABC transporter" evidence="13">
    <location>
        <begin position="356"/>
        <end position="590"/>
    </location>
</feature>
<keyword evidence="3" id="KW-1003">Cell membrane</keyword>
<dbReference type="FunFam" id="3.40.50.300:FF:001001">
    <property type="entry name" value="Multidrug ABC transporter ATP-binding protein"/>
    <property type="match status" value="1"/>
</dbReference>
<keyword evidence="6" id="KW-0547">Nucleotide-binding</keyword>
<dbReference type="Proteomes" id="UP000655751">
    <property type="component" value="Unassembled WGS sequence"/>
</dbReference>
<dbReference type="PROSITE" id="PS50929">
    <property type="entry name" value="ABC_TM1F"/>
    <property type="match status" value="1"/>
</dbReference>
<dbReference type="Gene3D" id="1.20.1560.10">
    <property type="entry name" value="ABC transporter type 1, transmembrane domain"/>
    <property type="match status" value="1"/>
</dbReference>
<dbReference type="InterPro" id="IPR003593">
    <property type="entry name" value="AAA+_ATPase"/>
</dbReference>
<evidence type="ECO:0000256" key="5">
    <source>
        <dbReference type="ARBA" id="ARBA00022692"/>
    </source>
</evidence>
<feature type="transmembrane region" description="Helical" evidence="12">
    <location>
        <begin position="209"/>
        <end position="228"/>
    </location>
</feature>
<dbReference type="InterPro" id="IPR027417">
    <property type="entry name" value="P-loop_NTPase"/>
</dbReference>
<dbReference type="InterPro" id="IPR036640">
    <property type="entry name" value="ABC1_TM_sf"/>
</dbReference>
<dbReference type="Pfam" id="PF00005">
    <property type="entry name" value="ABC_tran"/>
    <property type="match status" value="1"/>
</dbReference>
<comment type="caution">
    <text evidence="15">The sequence shown here is derived from an EMBL/GenBank/DDBJ whole genome shotgun (WGS) entry which is preliminary data.</text>
</comment>
<evidence type="ECO:0000256" key="1">
    <source>
        <dbReference type="ARBA" id="ARBA00004429"/>
    </source>
</evidence>
<evidence type="ECO:0000313" key="16">
    <source>
        <dbReference type="Proteomes" id="UP000655751"/>
    </source>
</evidence>
<feature type="transmembrane region" description="Helical" evidence="12">
    <location>
        <begin position="297"/>
        <end position="319"/>
    </location>
</feature>
<dbReference type="Gene3D" id="3.40.50.300">
    <property type="entry name" value="P-loop containing nucleotide triphosphate hydrolases"/>
    <property type="match status" value="1"/>
</dbReference>
<evidence type="ECO:0000256" key="8">
    <source>
        <dbReference type="ARBA" id="ARBA00022967"/>
    </source>
</evidence>
<evidence type="ECO:0000256" key="4">
    <source>
        <dbReference type="ARBA" id="ARBA00022519"/>
    </source>
</evidence>
<evidence type="ECO:0000256" key="7">
    <source>
        <dbReference type="ARBA" id="ARBA00022840"/>
    </source>
</evidence>
<evidence type="ECO:0000256" key="11">
    <source>
        <dbReference type="ARBA" id="ARBA00023455"/>
    </source>
</evidence>
<dbReference type="AlphaFoldDB" id="A0A931N5L5"/>
<dbReference type="PANTHER" id="PTHR24221:SF654">
    <property type="entry name" value="ATP-BINDING CASSETTE SUB-FAMILY B MEMBER 6"/>
    <property type="match status" value="1"/>
</dbReference>
<dbReference type="SUPFAM" id="SSF90123">
    <property type="entry name" value="ABC transporter transmembrane region"/>
    <property type="match status" value="1"/>
</dbReference>
<keyword evidence="7 15" id="KW-0067">ATP-binding</keyword>
<gene>
    <name evidence="15" type="ORF">IT779_25045</name>
</gene>
<dbReference type="RefSeq" id="WP_196151851.1">
    <property type="nucleotide sequence ID" value="NZ_JADMLG010000011.1"/>
</dbReference>
<dbReference type="SMART" id="SM00382">
    <property type="entry name" value="AAA"/>
    <property type="match status" value="1"/>
</dbReference>
<dbReference type="GO" id="GO:0034040">
    <property type="term" value="F:ATPase-coupled lipid transmembrane transporter activity"/>
    <property type="evidence" value="ECO:0007669"/>
    <property type="project" value="TreeGrafter"/>
</dbReference>
<dbReference type="InterPro" id="IPR011527">
    <property type="entry name" value="ABC1_TM_dom"/>
</dbReference>
<dbReference type="InterPro" id="IPR039421">
    <property type="entry name" value="Type_1_exporter"/>
</dbReference>
<keyword evidence="2" id="KW-0813">Transport</keyword>
<feature type="domain" description="ABC transmembrane type-1" evidence="14">
    <location>
        <begin position="31"/>
        <end position="323"/>
    </location>
</feature>
<proteinExistence type="inferred from homology"/>